<dbReference type="AlphaFoldDB" id="A0A4Z2G5C4"/>
<name>A0A4Z2G5C4_9TELE</name>
<protein>
    <submittedName>
        <fullName evidence="2">Uncharacterized protein</fullName>
    </submittedName>
</protein>
<gene>
    <name evidence="2" type="ORF">EYF80_041367</name>
</gene>
<evidence type="ECO:0000313" key="2">
    <source>
        <dbReference type="EMBL" id="TNN48441.1"/>
    </source>
</evidence>
<sequence length="60" mass="6477">MSLPELSPGPFINQTLIENTGQHPPPCSLQVGGSASPAERQEGSRQKTTRPHGNVDRELK</sequence>
<dbReference type="Proteomes" id="UP000314294">
    <property type="component" value="Unassembled WGS sequence"/>
</dbReference>
<dbReference type="EMBL" id="SRLO01000697">
    <property type="protein sequence ID" value="TNN48441.1"/>
    <property type="molecule type" value="Genomic_DNA"/>
</dbReference>
<keyword evidence="3" id="KW-1185">Reference proteome</keyword>
<proteinExistence type="predicted"/>
<reference evidence="2 3" key="1">
    <citation type="submission" date="2019-03" db="EMBL/GenBank/DDBJ databases">
        <title>First draft genome of Liparis tanakae, snailfish: a comprehensive survey of snailfish specific genes.</title>
        <authorList>
            <person name="Kim W."/>
            <person name="Song I."/>
            <person name="Jeong J.-H."/>
            <person name="Kim D."/>
            <person name="Kim S."/>
            <person name="Ryu S."/>
            <person name="Song J.Y."/>
            <person name="Lee S.K."/>
        </authorList>
    </citation>
    <scope>NUCLEOTIDE SEQUENCE [LARGE SCALE GENOMIC DNA]</scope>
    <source>
        <tissue evidence="2">Muscle</tissue>
    </source>
</reference>
<evidence type="ECO:0000313" key="3">
    <source>
        <dbReference type="Proteomes" id="UP000314294"/>
    </source>
</evidence>
<comment type="caution">
    <text evidence="2">The sequence shown here is derived from an EMBL/GenBank/DDBJ whole genome shotgun (WGS) entry which is preliminary data.</text>
</comment>
<evidence type="ECO:0000256" key="1">
    <source>
        <dbReference type="SAM" id="MobiDB-lite"/>
    </source>
</evidence>
<organism evidence="2 3">
    <name type="scientific">Liparis tanakae</name>
    <name type="common">Tanaka's snailfish</name>
    <dbReference type="NCBI Taxonomy" id="230148"/>
    <lineage>
        <taxon>Eukaryota</taxon>
        <taxon>Metazoa</taxon>
        <taxon>Chordata</taxon>
        <taxon>Craniata</taxon>
        <taxon>Vertebrata</taxon>
        <taxon>Euteleostomi</taxon>
        <taxon>Actinopterygii</taxon>
        <taxon>Neopterygii</taxon>
        <taxon>Teleostei</taxon>
        <taxon>Neoteleostei</taxon>
        <taxon>Acanthomorphata</taxon>
        <taxon>Eupercaria</taxon>
        <taxon>Perciformes</taxon>
        <taxon>Cottioidei</taxon>
        <taxon>Cottales</taxon>
        <taxon>Liparidae</taxon>
        <taxon>Liparis</taxon>
    </lineage>
</organism>
<feature type="region of interest" description="Disordered" evidence="1">
    <location>
        <begin position="1"/>
        <end position="60"/>
    </location>
</feature>
<feature type="compositionally biased region" description="Polar residues" evidence="1">
    <location>
        <begin position="12"/>
        <end position="22"/>
    </location>
</feature>
<accession>A0A4Z2G5C4</accession>